<evidence type="ECO:0000256" key="9">
    <source>
        <dbReference type="SAM" id="Phobius"/>
    </source>
</evidence>
<evidence type="ECO:0000313" key="11">
    <source>
        <dbReference type="EMBL" id="EMG39159.1"/>
    </source>
</evidence>
<dbReference type="SMART" id="SM00388">
    <property type="entry name" value="HisKA"/>
    <property type="match status" value="1"/>
</dbReference>
<evidence type="ECO:0000256" key="8">
    <source>
        <dbReference type="ARBA" id="ARBA00023012"/>
    </source>
</evidence>
<dbReference type="InterPro" id="IPR003594">
    <property type="entry name" value="HATPase_dom"/>
</dbReference>
<dbReference type="Pfam" id="PF02518">
    <property type="entry name" value="HATPase_c"/>
    <property type="match status" value="1"/>
</dbReference>
<dbReference type="EMBL" id="AOSV01000001">
    <property type="protein sequence ID" value="EMG39159.1"/>
    <property type="molecule type" value="Genomic_DNA"/>
</dbReference>
<evidence type="ECO:0000259" key="10">
    <source>
        <dbReference type="PROSITE" id="PS50109"/>
    </source>
</evidence>
<dbReference type="RefSeq" id="WP_005982789.1">
    <property type="nucleotide sequence ID" value="NZ_AOSV01000001.1"/>
</dbReference>
<evidence type="ECO:0000256" key="7">
    <source>
        <dbReference type="ARBA" id="ARBA00022840"/>
    </source>
</evidence>
<keyword evidence="9" id="KW-0812">Transmembrane</keyword>
<feature type="transmembrane region" description="Helical" evidence="9">
    <location>
        <begin position="318"/>
        <end position="340"/>
    </location>
</feature>
<organism evidence="11 12">
    <name type="scientific">Desulfocurvibacter africanus PCS</name>
    <dbReference type="NCBI Taxonomy" id="1262666"/>
    <lineage>
        <taxon>Bacteria</taxon>
        <taxon>Pseudomonadati</taxon>
        <taxon>Thermodesulfobacteriota</taxon>
        <taxon>Desulfovibrionia</taxon>
        <taxon>Desulfovibrionales</taxon>
        <taxon>Desulfovibrionaceae</taxon>
        <taxon>Desulfocurvibacter</taxon>
    </lineage>
</organism>
<keyword evidence="9" id="KW-1133">Transmembrane helix</keyword>
<keyword evidence="5" id="KW-0547">Nucleotide-binding</keyword>
<dbReference type="CDD" id="cd00082">
    <property type="entry name" value="HisKA"/>
    <property type="match status" value="1"/>
</dbReference>
<dbReference type="SMART" id="SM00387">
    <property type="entry name" value="HATPase_c"/>
    <property type="match status" value="1"/>
</dbReference>
<dbReference type="InterPro" id="IPR004358">
    <property type="entry name" value="Sig_transdc_His_kin-like_C"/>
</dbReference>
<dbReference type="PROSITE" id="PS50109">
    <property type="entry name" value="HIS_KIN"/>
    <property type="match status" value="1"/>
</dbReference>
<keyword evidence="4" id="KW-0808">Transferase</keyword>
<dbReference type="InterPro" id="IPR003661">
    <property type="entry name" value="HisK_dim/P_dom"/>
</dbReference>
<keyword evidence="9" id="KW-0472">Membrane</keyword>
<dbReference type="GO" id="GO:0005524">
    <property type="term" value="F:ATP binding"/>
    <property type="evidence" value="ECO:0007669"/>
    <property type="project" value="UniProtKB-KW"/>
</dbReference>
<evidence type="ECO:0000256" key="2">
    <source>
        <dbReference type="ARBA" id="ARBA00012438"/>
    </source>
</evidence>
<keyword evidence="6 11" id="KW-0418">Kinase</keyword>
<dbReference type="GO" id="GO:0000155">
    <property type="term" value="F:phosphorelay sensor kinase activity"/>
    <property type="evidence" value="ECO:0007669"/>
    <property type="project" value="InterPro"/>
</dbReference>
<dbReference type="Gene3D" id="3.30.565.10">
    <property type="entry name" value="Histidine kinase-like ATPase, C-terminal domain"/>
    <property type="match status" value="1"/>
</dbReference>
<dbReference type="PATRIC" id="fig|1262666.3.peg.45"/>
<accession>M5PYI4</accession>
<dbReference type="AlphaFoldDB" id="M5PYI4"/>
<feature type="domain" description="Histidine kinase" evidence="10">
    <location>
        <begin position="393"/>
        <end position="604"/>
    </location>
</feature>
<comment type="catalytic activity">
    <reaction evidence="1">
        <text>ATP + protein L-histidine = ADP + protein N-phospho-L-histidine.</text>
        <dbReference type="EC" id="2.7.13.3"/>
    </reaction>
</comment>
<evidence type="ECO:0000313" key="12">
    <source>
        <dbReference type="Proteomes" id="UP000011922"/>
    </source>
</evidence>
<dbReference type="PANTHER" id="PTHR43065">
    <property type="entry name" value="SENSOR HISTIDINE KINASE"/>
    <property type="match status" value="1"/>
</dbReference>
<dbReference type="CDD" id="cd12912">
    <property type="entry name" value="PDC2_MCP_like"/>
    <property type="match status" value="1"/>
</dbReference>
<dbReference type="InterPro" id="IPR036890">
    <property type="entry name" value="HATPase_C_sf"/>
</dbReference>
<dbReference type="OrthoDB" id="9805591at2"/>
<name>M5PYI4_DESAF</name>
<dbReference type="PANTHER" id="PTHR43065:SF10">
    <property type="entry name" value="PEROXIDE STRESS-ACTIVATED HISTIDINE KINASE MAK3"/>
    <property type="match status" value="1"/>
</dbReference>
<dbReference type="EC" id="2.7.13.3" evidence="2"/>
<dbReference type="InterPro" id="IPR005467">
    <property type="entry name" value="His_kinase_dom"/>
</dbReference>
<evidence type="ECO:0000256" key="6">
    <source>
        <dbReference type="ARBA" id="ARBA00022777"/>
    </source>
</evidence>
<dbReference type="Gene3D" id="1.10.287.130">
    <property type="match status" value="1"/>
</dbReference>
<evidence type="ECO:0000256" key="3">
    <source>
        <dbReference type="ARBA" id="ARBA00022553"/>
    </source>
</evidence>
<proteinExistence type="predicted"/>
<evidence type="ECO:0000256" key="1">
    <source>
        <dbReference type="ARBA" id="ARBA00000085"/>
    </source>
</evidence>
<keyword evidence="7" id="KW-0067">ATP-binding</keyword>
<dbReference type="InterPro" id="IPR036097">
    <property type="entry name" value="HisK_dim/P_sf"/>
</dbReference>
<comment type="caution">
    <text evidence="11">The sequence shown here is derived from an EMBL/GenBank/DDBJ whole genome shotgun (WGS) entry which is preliminary data.</text>
</comment>
<evidence type="ECO:0000256" key="4">
    <source>
        <dbReference type="ARBA" id="ARBA00022679"/>
    </source>
</evidence>
<dbReference type="PRINTS" id="PR00344">
    <property type="entry name" value="BCTRLSENSOR"/>
</dbReference>
<dbReference type="Proteomes" id="UP000011922">
    <property type="component" value="Unassembled WGS sequence"/>
</dbReference>
<sequence>MIKKFLAAFSLGLLLLAVILGLVGYRTNRVLEATVTELFNRQQLILARQIAHDIRNHFSFLKTSLLTLDSLRPSGITGLAGAKDMDRVFRLLAGWDVQALGHAPLNGSGALAVTADGIVHGQELTAILAGSRAWVNSQTDGDTVYIGPDMVPQDGPFAGRHIVVMAARTSGNPNASSSGLDFLVIDAIAVAQRYARDVRSGETGYAWIINHDGIFLSHYEGRFLGQSAFSVRGERNPRISYSRINELMAEKLLKGEEGMNWYVSGWHRGITAEMEKLLAYSPAHYAGREHPELLWSVGLAAPTTEVFGILRPFLLQQWFVTAVSVLLALSVLAAVIYLSLRWAELLRREVGQKTADLRVERDKVQESMTRLLEAQDRLVRSERFAAVGEAASHLAHEIKNPLLLMGGFAAQVRRGLAGEDPQAEKLRGKLQIIEDEAKRLETLLREVSGFTKPCKPDLVPQDINQAVLDTVRLVESDFSERGIECVLELSHDLPAVPFDKNQIQQVLLNLAKNAGEAMPSGGTILFRSWRQDDTIKISVQDTGSGMPPEVLERIFSPFFTTKAKGTGLGLAVSFRIMEDHGGDIGATSTPGQGSTFVLTLPLAPSTSTIAAPK</sequence>
<evidence type="ECO:0000256" key="5">
    <source>
        <dbReference type="ARBA" id="ARBA00022741"/>
    </source>
</evidence>
<dbReference type="Pfam" id="PF00512">
    <property type="entry name" value="HisKA"/>
    <property type="match status" value="1"/>
</dbReference>
<gene>
    <name evidence="11" type="ORF">PCS_00045</name>
</gene>
<dbReference type="Gene3D" id="3.30.450.20">
    <property type="entry name" value="PAS domain"/>
    <property type="match status" value="1"/>
</dbReference>
<keyword evidence="8" id="KW-0902">Two-component regulatory system</keyword>
<reference evidence="11 12" key="1">
    <citation type="journal article" date="2013" name="Genome Announc.">
        <title>Draft Genome Sequence for Desulfovibrio africanus Strain PCS.</title>
        <authorList>
            <person name="Brown S.D."/>
            <person name="Utturkar S.M."/>
            <person name="Arkin A.P."/>
            <person name="Deutschbauer A.M."/>
            <person name="Elias D.A."/>
            <person name="Hazen T.C."/>
            <person name="Chakraborty R."/>
        </authorList>
    </citation>
    <scope>NUCLEOTIDE SEQUENCE [LARGE SCALE GENOMIC DNA]</scope>
    <source>
        <strain evidence="11 12">PCS</strain>
    </source>
</reference>
<dbReference type="SUPFAM" id="SSF47384">
    <property type="entry name" value="Homodimeric domain of signal transducing histidine kinase"/>
    <property type="match status" value="1"/>
</dbReference>
<protein>
    <recommendedName>
        <fullName evidence="2">histidine kinase</fullName>
        <ecNumber evidence="2">2.7.13.3</ecNumber>
    </recommendedName>
</protein>
<dbReference type="SUPFAM" id="SSF55874">
    <property type="entry name" value="ATPase domain of HSP90 chaperone/DNA topoisomerase II/histidine kinase"/>
    <property type="match status" value="1"/>
</dbReference>
<keyword evidence="3" id="KW-0597">Phosphoprotein</keyword>